<evidence type="ECO:0000256" key="2">
    <source>
        <dbReference type="ARBA" id="ARBA00004409"/>
    </source>
</evidence>
<evidence type="ECO:0000256" key="8">
    <source>
        <dbReference type="ARBA" id="ARBA00023034"/>
    </source>
</evidence>
<evidence type="ECO:0000313" key="15">
    <source>
        <dbReference type="EMBL" id="RZC20928.1"/>
    </source>
</evidence>
<dbReference type="SUPFAM" id="SSF58038">
    <property type="entry name" value="SNARE fusion complex"/>
    <property type="match status" value="1"/>
</dbReference>
<evidence type="ECO:0000256" key="1">
    <source>
        <dbReference type="ARBA" id="ARBA00004163"/>
    </source>
</evidence>
<dbReference type="GO" id="GO:0000139">
    <property type="term" value="C:Golgi membrane"/>
    <property type="evidence" value="ECO:0007669"/>
    <property type="project" value="UniProtKB-SubCell"/>
</dbReference>
<comment type="similarity">
    <text evidence="11">Belongs to the BET1 family.</text>
</comment>
<evidence type="ECO:0000259" key="14">
    <source>
        <dbReference type="PROSITE" id="PS50192"/>
    </source>
</evidence>
<sequence length="179" mass="20419">MNARRDNRNNRVSLFDGIEEGGIRASSVYSSSHEIDEHDNEQALDGLQDRVNLLKRLSGDINEEVDSHNRMLDRMGNDMDSSRGVLSGTMDKFKMVCRLFNHIWLLKECLFTVFLSLSICCLLLPFIFVWEEEEGQSAYSCLFQWLGSDLAGIRDQIQPENVHACSILCCALSYNILPH</sequence>
<keyword evidence="9" id="KW-0175">Coiled coil</keyword>
<accession>A0A445LCX6</accession>
<keyword evidence="5" id="KW-0256">Endoplasmic reticulum</keyword>
<protein>
    <submittedName>
        <fullName evidence="15">Bet1-like SNARE 1-1</fullName>
    </submittedName>
</protein>
<dbReference type="Gene3D" id="1.20.5.110">
    <property type="match status" value="1"/>
</dbReference>
<keyword evidence="4 13" id="KW-0812">Transmembrane</keyword>
<evidence type="ECO:0000256" key="6">
    <source>
        <dbReference type="ARBA" id="ARBA00022927"/>
    </source>
</evidence>
<keyword evidence="10 13" id="KW-0472">Membrane</keyword>
<keyword evidence="16" id="KW-1185">Reference proteome</keyword>
<evidence type="ECO:0000256" key="13">
    <source>
        <dbReference type="SAM" id="Phobius"/>
    </source>
</evidence>
<dbReference type="InterPro" id="IPR039899">
    <property type="entry name" value="BET1_SNARE"/>
</dbReference>
<proteinExistence type="inferred from homology"/>
<dbReference type="InterPro" id="IPR000727">
    <property type="entry name" value="T_SNARE_dom"/>
</dbReference>
<comment type="subcellular location">
    <subcellularLocation>
        <location evidence="1">Endoplasmic reticulum membrane</location>
        <topology evidence="1">Single-pass type IV membrane protein</topology>
    </subcellularLocation>
    <subcellularLocation>
        <location evidence="2">Golgi apparatus membrane</location>
        <topology evidence="2">Single-pass type IV membrane protein</topology>
    </subcellularLocation>
</comment>
<dbReference type="EMBL" id="QZWG01000003">
    <property type="protein sequence ID" value="RZC20928.1"/>
    <property type="molecule type" value="Genomic_DNA"/>
</dbReference>
<dbReference type="Proteomes" id="UP000289340">
    <property type="component" value="Chromosome 3"/>
</dbReference>
<comment type="caution">
    <text evidence="15">The sequence shown here is derived from an EMBL/GenBank/DDBJ whole genome shotgun (WGS) entry which is preliminary data.</text>
</comment>
<evidence type="ECO:0000313" key="16">
    <source>
        <dbReference type="Proteomes" id="UP000289340"/>
    </source>
</evidence>
<evidence type="ECO:0000256" key="10">
    <source>
        <dbReference type="ARBA" id="ARBA00023136"/>
    </source>
</evidence>
<name>A0A445LCX6_GLYSO</name>
<dbReference type="SMART" id="SM00397">
    <property type="entry name" value="t_SNARE"/>
    <property type="match status" value="1"/>
</dbReference>
<evidence type="ECO:0000256" key="5">
    <source>
        <dbReference type="ARBA" id="ARBA00022824"/>
    </source>
</evidence>
<evidence type="ECO:0000256" key="4">
    <source>
        <dbReference type="ARBA" id="ARBA00022692"/>
    </source>
</evidence>
<keyword evidence="6" id="KW-0653">Protein transport</keyword>
<keyword evidence="7 13" id="KW-1133">Transmembrane helix</keyword>
<feature type="domain" description="T-SNARE coiled-coil homology" evidence="14">
    <location>
        <begin position="34"/>
        <end position="96"/>
    </location>
</feature>
<dbReference type="GO" id="GO:0005789">
    <property type="term" value="C:endoplasmic reticulum membrane"/>
    <property type="evidence" value="ECO:0007669"/>
    <property type="project" value="UniProtKB-SubCell"/>
</dbReference>
<dbReference type="CDD" id="cd15853">
    <property type="entry name" value="SNARE_Bet1"/>
    <property type="match status" value="1"/>
</dbReference>
<keyword evidence="3" id="KW-0813">Transport</keyword>
<feature type="transmembrane region" description="Helical" evidence="13">
    <location>
        <begin position="109"/>
        <end position="130"/>
    </location>
</feature>
<evidence type="ECO:0000256" key="9">
    <source>
        <dbReference type="ARBA" id="ARBA00023054"/>
    </source>
</evidence>
<dbReference type="PROSITE" id="PS50192">
    <property type="entry name" value="T_SNARE"/>
    <property type="match status" value="1"/>
</dbReference>
<evidence type="ECO:0000256" key="12">
    <source>
        <dbReference type="ARBA" id="ARBA00060029"/>
    </source>
</evidence>
<evidence type="ECO:0000256" key="3">
    <source>
        <dbReference type="ARBA" id="ARBA00022448"/>
    </source>
</evidence>
<evidence type="ECO:0000256" key="11">
    <source>
        <dbReference type="ARBA" id="ARBA00037962"/>
    </source>
</evidence>
<dbReference type="AlphaFoldDB" id="A0A445LCX6"/>
<reference evidence="15 16" key="1">
    <citation type="submission" date="2018-09" db="EMBL/GenBank/DDBJ databases">
        <title>A high-quality reference genome of wild soybean provides a powerful tool to mine soybean genomes.</title>
        <authorList>
            <person name="Xie M."/>
            <person name="Chung C.Y.L."/>
            <person name="Li M.-W."/>
            <person name="Wong F.-L."/>
            <person name="Chan T.-F."/>
            <person name="Lam H.-M."/>
        </authorList>
    </citation>
    <scope>NUCLEOTIDE SEQUENCE [LARGE SCALE GENOMIC DNA]</scope>
    <source>
        <strain evidence="16">cv. W05</strain>
        <tissue evidence="15">Hypocotyl of etiolated seedlings</tissue>
    </source>
</reference>
<dbReference type="FunFam" id="1.20.5.110:FF:000033">
    <property type="entry name" value="bet1-like SNARE 1-1"/>
    <property type="match status" value="1"/>
</dbReference>
<keyword evidence="8" id="KW-0333">Golgi apparatus</keyword>
<comment type="function">
    <text evidence="12">Required for vesicular transport from the ER to the Golgi complex. Functions as a SNARE associated with ER-derived vesicles.</text>
</comment>
<dbReference type="GO" id="GO:0015031">
    <property type="term" value="P:protein transport"/>
    <property type="evidence" value="ECO:0007669"/>
    <property type="project" value="UniProtKB-KW"/>
</dbReference>
<dbReference type="PANTHER" id="PTHR12791">
    <property type="entry name" value="GOLGI SNARE BET1-RELATED"/>
    <property type="match status" value="1"/>
</dbReference>
<gene>
    <name evidence="15" type="ORF">D0Y65_007325</name>
</gene>
<evidence type="ECO:0000256" key="7">
    <source>
        <dbReference type="ARBA" id="ARBA00022989"/>
    </source>
</evidence>
<organism evidence="15 16">
    <name type="scientific">Glycine soja</name>
    <name type="common">Wild soybean</name>
    <dbReference type="NCBI Taxonomy" id="3848"/>
    <lineage>
        <taxon>Eukaryota</taxon>
        <taxon>Viridiplantae</taxon>
        <taxon>Streptophyta</taxon>
        <taxon>Embryophyta</taxon>
        <taxon>Tracheophyta</taxon>
        <taxon>Spermatophyta</taxon>
        <taxon>Magnoliopsida</taxon>
        <taxon>eudicotyledons</taxon>
        <taxon>Gunneridae</taxon>
        <taxon>Pentapetalae</taxon>
        <taxon>rosids</taxon>
        <taxon>fabids</taxon>
        <taxon>Fabales</taxon>
        <taxon>Fabaceae</taxon>
        <taxon>Papilionoideae</taxon>
        <taxon>50 kb inversion clade</taxon>
        <taxon>NPAAA clade</taxon>
        <taxon>indigoferoid/millettioid clade</taxon>
        <taxon>Phaseoleae</taxon>
        <taxon>Glycine</taxon>
        <taxon>Glycine subgen. Soja</taxon>
    </lineage>
</organism>